<gene>
    <name evidence="2" type="ORF">mPipKuh1_009881</name>
</gene>
<feature type="chain" id="PRO_5029859148" evidence="1">
    <location>
        <begin position="23"/>
        <end position="129"/>
    </location>
</feature>
<evidence type="ECO:0000313" key="2">
    <source>
        <dbReference type="EMBL" id="KAF6366467.1"/>
    </source>
</evidence>
<comment type="caution">
    <text evidence="2">The sequence shown here is derived from an EMBL/GenBank/DDBJ whole genome shotgun (WGS) entry which is preliminary data.</text>
</comment>
<evidence type="ECO:0000256" key="1">
    <source>
        <dbReference type="SAM" id="SignalP"/>
    </source>
</evidence>
<name>A0A7J7YWQ8_PIPKU</name>
<proteinExistence type="predicted"/>
<reference evidence="2 3" key="1">
    <citation type="journal article" date="2020" name="Nature">
        <title>Six reference-quality genomes reveal evolution of bat adaptations.</title>
        <authorList>
            <person name="Jebb D."/>
            <person name="Huang Z."/>
            <person name="Pippel M."/>
            <person name="Hughes G.M."/>
            <person name="Lavrichenko K."/>
            <person name="Devanna P."/>
            <person name="Winkler S."/>
            <person name="Jermiin L.S."/>
            <person name="Skirmuntt E.C."/>
            <person name="Katzourakis A."/>
            <person name="Burkitt-Gray L."/>
            <person name="Ray D.A."/>
            <person name="Sullivan K.A.M."/>
            <person name="Roscito J.G."/>
            <person name="Kirilenko B.M."/>
            <person name="Davalos L.M."/>
            <person name="Corthals A.P."/>
            <person name="Power M.L."/>
            <person name="Jones G."/>
            <person name="Ransome R.D."/>
            <person name="Dechmann D.K.N."/>
            <person name="Locatelli A.G."/>
            <person name="Puechmaille S.J."/>
            <person name="Fedrigo O."/>
            <person name="Jarvis E.D."/>
            <person name="Hiller M."/>
            <person name="Vernes S.C."/>
            <person name="Myers E.W."/>
            <person name="Teeling E.C."/>
        </authorList>
    </citation>
    <scope>NUCLEOTIDE SEQUENCE [LARGE SCALE GENOMIC DNA]</scope>
    <source>
        <strain evidence="2">MPipKuh1</strain>
        <tissue evidence="2">Flight muscle</tissue>
    </source>
</reference>
<dbReference type="EMBL" id="JACAGB010000004">
    <property type="protein sequence ID" value="KAF6366467.1"/>
    <property type="molecule type" value="Genomic_DNA"/>
</dbReference>
<accession>A0A7J7YWQ8</accession>
<feature type="signal peptide" evidence="1">
    <location>
        <begin position="1"/>
        <end position="22"/>
    </location>
</feature>
<keyword evidence="1" id="KW-0732">Signal</keyword>
<organism evidence="2 3">
    <name type="scientific">Pipistrellus kuhlii</name>
    <name type="common">Kuhl's pipistrelle</name>
    <dbReference type="NCBI Taxonomy" id="59472"/>
    <lineage>
        <taxon>Eukaryota</taxon>
        <taxon>Metazoa</taxon>
        <taxon>Chordata</taxon>
        <taxon>Craniata</taxon>
        <taxon>Vertebrata</taxon>
        <taxon>Euteleostomi</taxon>
        <taxon>Mammalia</taxon>
        <taxon>Eutheria</taxon>
        <taxon>Laurasiatheria</taxon>
        <taxon>Chiroptera</taxon>
        <taxon>Yangochiroptera</taxon>
        <taxon>Vespertilionidae</taxon>
        <taxon>Pipistrellus</taxon>
    </lineage>
</organism>
<dbReference type="Proteomes" id="UP000558488">
    <property type="component" value="Unassembled WGS sequence"/>
</dbReference>
<dbReference type="AlphaFoldDB" id="A0A7J7YWQ8"/>
<sequence>MDTFKNIFILINFLGVWKRVQTSILTSKMDHRESVTVYFIPFIVTDQLFYYLTRGLEHEIHAWGVEGGASLRLACPLWLSGTAQGMSDCQFRPDPTGIGIGPKAAVRHPSREPGWLVPNHWPACLPNVP</sequence>
<evidence type="ECO:0000313" key="3">
    <source>
        <dbReference type="Proteomes" id="UP000558488"/>
    </source>
</evidence>
<keyword evidence="3" id="KW-1185">Reference proteome</keyword>
<protein>
    <submittedName>
        <fullName evidence="2">Uncharacterized protein</fullName>
    </submittedName>
</protein>